<organism evidence="2 3">
    <name type="scientific">Rotaria sordida</name>
    <dbReference type="NCBI Taxonomy" id="392033"/>
    <lineage>
        <taxon>Eukaryota</taxon>
        <taxon>Metazoa</taxon>
        <taxon>Spiralia</taxon>
        <taxon>Gnathifera</taxon>
        <taxon>Rotifera</taxon>
        <taxon>Eurotatoria</taxon>
        <taxon>Bdelloidea</taxon>
        <taxon>Philodinida</taxon>
        <taxon>Philodinidae</taxon>
        <taxon>Rotaria</taxon>
    </lineage>
</organism>
<dbReference type="EMBL" id="CAJOBD010005958">
    <property type="protein sequence ID" value="CAF4047315.1"/>
    <property type="molecule type" value="Genomic_DNA"/>
</dbReference>
<gene>
    <name evidence="2" type="ORF">JBS370_LOCUS28846</name>
    <name evidence="1" type="ORF">ZHD862_LOCUS34792</name>
</gene>
<evidence type="ECO:0000313" key="3">
    <source>
        <dbReference type="Proteomes" id="UP000663836"/>
    </source>
</evidence>
<proteinExistence type="predicted"/>
<dbReference type="Proteomes" id="UP000663836">
    <property type="component" value="Unassembled WGS sequence"/>
</dbReference>
<sequence length="40" mass="4454">MDLPTIGMIELDHINDECDSGSHQAKILLDEEILPTTDET</sequence>
<feature type="non-terminal residue" evidence="2">
    <location>
        <position position="1"/>
    </location>
</feature>
<evidence type="ECO:0000313" key="2">
    <source>
        <dbReference type="EMBL" id="CAF4047315.1"/>
    </source>
</evidence>
<evidence type="ECO:0000313" key="1">
    <source>
        <dbReference type="EMBL" id="CAF1440422.1"/>
    </source>
</evidence>
<accession>A0A819RME9</accession>
<dbReference type="EMBL" id="CAJNOT010004658">
    <property type="protein sequence ID" value="CAF1440422.1"/>
    <property type="molecule type" value="Genomic_DNA"/>
</dbReference>
<dbReference type="AlphaFoldDB" id="A0A819RME9"/>
<name>A0A819RME9_9BILA</name>
<reference evidence="2" key="1">
    <citation type="submission" date="2021-02" db="EMBL/GenBank/DDBJ databases">
        <authorList>
            <person name="Nowell W R."/>
        </authorList>
    </citation>
    <scope>NUCLEOTIDE SEQUENCE</scope>
</reference>
<protein>
    <submittedName>
        <fullName evidence="2">Uncharacterized protein</fullName>
    </submittedName>
</protein>
<dbReference type="Proteomes" id="UP000663864">
    <property type="component" value="Unassembled WGS sequence"/>
</dbReference>
<comment type="caution">
    <text evidence="2">The sequence shown here is derived from an EMBL/GenBank/DDBJ whole genome shotgun (WGS) entry which is preliminary data.</text>
</comment>